<dbReference type="OrthoDB" id="9805356at2"/>
<dbReference type="PANTHER" id="PTHR46797:SF25">
    <property type="entry name" value="TRANSCRIPTIONAL REGULATOR"/>
    <property type="match status" value="1"/>
</dbReference>
<dbReference type="InterPro" id="IPR001387">
    <property type="entry name" value="Cro/C1-type_HTH"/>
</dbReference>
<dbReference type="InterPro" id="IPR014710">
    <property type="entry name" value="RmlC-like_jellyroll"/>
</dbReference>
<dbReference type="AlphaFoldDB" id="A0A2P7SKM3"/>
<dbReference type="PANTHER" id="PTHR46797">
    <property type="entry name" value="HTH-TYPE TRANSCRIPTIONAL REGULATOR"/>
    <property type="match status" value="1"/>
</dbReference>
<dbReference type="Gene3D" id="2.60.120.10">
    <property type="entry name" value="Jelly Rolls"/>
    <property type="match status" value="1"/>
</dbReference>
<dbReference type="Gene3D" id="1.10.260.40">
    <property type="entry name" value="lambda repressor-like DNA-binding domains"/>
    <property type="match status" value="1"/>
</dbReference>
<organism evidence="4 5">
    <name type="scientific">Pseudaminobacter soli</name>
    <name type="common">ex Li et al. 2025</name>
    <dbReference type="NCBI Taxonomy" id="1295366"/>
    <lineage>
        <taxon>Bacteria</taxon>
        <taxon>Pseudomonadati</taxon>
        <taxon>Pseudomonadota</taxon>
        <taxon>Alphaproteobacteria</taxon>
        <taxon>Hyphomicrobiales</taxon>
        <taxon>Phyllobacteriaceae</taxon>
        <taxon>Pseudaminobacter</taxon>
    </lineage>
</organism>
<dbReference type="GO" id="GO:0003677">
    <property type="term" value="F:DNA binding"/>
    <property type="evidence" value="ECO:0007669"/>
    <property type="project" value="UniProtKB-KW"/>
</dbReference>
<sequence>MGTGERVSVAVGKSAASSQPKVGALIRARRRQLQMTLQELCDAAGISVGYLSQVERDHATPSLGTLAQIARSLDVGVDYFISTPGVEEGRTRASGRNKFSVDGSSIVYERLGADFAGNVLSSFILTIPAGYRSETVSHEGEEIVYMLQGAVTFRIDCDEITLSAGDSFHFRGNSPHAWANETGEVARLLWTGTLPLFRSSHPARPALRSSKAGSTKRQAGKQPK</sequence>
<dbReference type="CDD" id="cd02209">
    <property type="entry name" value="cupin_XRE_C"/>
    <property type="match status" value="1"/>
</dbReference>
<dbReference type="CDD" id="cd00093">
    <property type="entry name" value="HTH_XRE"/>
    <property type="match status" value="1"/>
</dbReference>
<dbReference type="InterPro" id="IPR050807">
    <property type="entry name" value="TransReg_Diox_bact_type"/>
</dbReference>
<dbReference type="SUPFAM" id="SSF51182">
    <property type="entry name" value="RmlC-like cupins"/>
    <property type="match status" value="1"/>
</dbReference>
<keyword evidence="1" id="KW-0238">DNA-binding</keyword>
<dbReference type="SUPFAM" id="SSF47413">
    <property type="entry name" value="lambda repressor-like DNA-binding domains"/>
    <property type="match status" value="1"/>
</dbReference>
<dbReference type="InterPro" id="IPR013096">
    <property type="entry name" value="Cupin_2"/>
</dbReference>
<feature type="region of interest" description="Disordered" evidence="2">
    <location>
        <begin position="201"/>
        <end position="224"/>
    </location>
</feature>
<evidence type="ECO:0000313" key="5">
    <source>
        <dbReference type="Proteomes" id="UP000240653"/>
    </source>
</evidence>
<proteinExistence type="predicted"/>
<evidence type="ECO:0000259" key="3">
    <source>
        <dbReference type="PROSITE" id="PS50943"/>
    </source>
</evidence>
<dbReference type="SMART" id="SM00530">
    <property type="entry name" value="HTH_XRE"/>
    <property type="match status" value="1"/>
</dbReference>
<evidence type="ECO:0000256" key="1">
    <source>
        <dbReference type="ARBA" id="ARBA00023125"/>
    </source>
</evidence>
<dbReference type="GO" id="GO:0005829">
    <property type="term" value="C:cytosol"/>
    <property type="evidence" value="ECO:0007669"/>
    <property type="project" value="TreeGrafter"/>
</dbReference>
<dbReference type="InterPro" id="IPR011051">
    <property type="entry name" value="RmlC_Cupin_sf"/>
</dbReference>
<evidence type="ECO:0000256" key="2">
    <source>
        <dbReference type="SAM" id="MobiDB-lite"/>
    </source>
</evidence>
<gene>
    <name evidence="4" type="ORF">C7I85_05610</name>
</gene>
<dbReference type="InterPro" id="IPR010982">
    <property type="entry name" value="Lambda_DNA-bd_dom_sf"/>
</dbReference>
<dbReference type="PROSITE" id="PS50943">
    <property type="entry name" value="HTH_CROC1"/>
    <property type="match status" value="1"/>
</dbReference>
<reference evidence="4 5" key="1">
    <citation type="submission" date="2018-03" db="EMBL/GenBank/DDBJ databases">
        <title>The draft genome of Mesorhizobium soli JCM 19897.</title>
        <authorList>
            <person name="Li L."/>
            <person name="Liu L."/>
            <person name="Liang L."/>
            <person name="Wang T."/>
            <person name="Zhang X."/>
        </authorList>
    </citation>
    <scope>NUCLEOTIDE SEQUENCE [LARGE SCALE GENOMIC DNA]</scope>
    <source>
        <strain evidence="4 5">JCM 19897</strain>
    </source>
</reference>
<protein>
    <submittedName>
        <fullName evidence="4">XRE family transcriptional regulator</fullName>
    </submittedName>
</protein>
<comment type="caution">
    <text evidence="4">The sequence shown here is derived from an EMBL/GenBank/DDBJ whole genome shotgun (WGS) entry which is preliminary data.</text>
</comment>
<accession>A0A2P7SKM3</accession>
<name>A0A2P7SKM3_9HYPH</name>
<dbReference type="Pfam" id="PF01381">
    <property type="entry name" value="HTH_3"/>
    <property type="match status" value="1"/>
</dbReference>
<keyword evidence="5" id="KW-1185">Reference proteome</keyword>
<dbReference type="Proteomes" id="UP000240653">
    <property type="component" value="Unassembled WGS sequence"/>
</dbReference>
<evidence type="ECO:0000313" key="4">
    <source>
        <dbReference type="EMBL" id="PSJ63034.1"/>
    </source>
</evidence>
<feature type="domain" description="HTH cro/C1-type" evidence="3">
    <location>
        <begin position="26"/>
        <end position="80"/>
    </location>
</feature>
<dbReference type="EMBL" id="PXYL01000002">
    <property type="protein sequence ID" value="PSJ63034.1"/>
    <property type="molecule type" value="Genomic_DNA"/>
</dbReference>
<dbReference type="Pfam" id="PF07883">
    <property type="entry name" value="Cupin_2"/>
    <property type="match status" value="1"/>
</dbReference>
<dbReference type="GO" id="GO:0003700">
    <property type="term" value="F:DNA-binding transcription factor activity"/>
    <property type="evidence" value="ECO:0007669"/>
    <property type="project" value="TreeGrafter"/>
</dbReference>